<evidence type="ECO:0000259" key="2">
    <source>
        <dbReference type="Pfam" id="PF13579"/>
    </source>
</evidence>
<dbReference type="PANTHER" id="PTHR12526">
    <property type="entry name" value="GLYCOSYLTRANSFERASE"/>
    <property type="match status" value="1"/>
</dbReference>
<dbReference type="RefSeq" id="WP_147180232.1">
    <property type="nucleotide sequence ID" value="NZ_BJZP01000009.1"/>
</dbReference>
<evidence type="ECO:0000313" key="4">
    <source>
        <dbReference type="Proteomes" id="UP000321717"/>
    </source>
</evidence>
<comment type="caution">
    <text evidence="3">The sequence shown here is derived from an EMBL/GenBank/DDBJ whole genome shotgun (WGS) entry which is preliminary data.</text>
</comment>
<dbReference type="CDD" id="cd03801">
    <property type="entry name" value="GT4_PimA-like"/>
    <property type="match status" value="1"/>
</dbReference>
<sequence>MRLLAEKPNRAVPRILHISADYPNPHRGRTTTAIERLVKGAGVGEQVVMSLNRTVLPWKTYFRDCGEVDGVHLYACRYLGLPMGIGLAFTMRGVARKIARTLEARGWRPDLVHAHKFAFEGIAGLWLVEHFGPKIRFFVSVRGESERNVLLYKPSYRSLMRRIAERADMIYHVSAWFRAQYHQYLPDQPEKERLLPNIVGNTVATLPSAAAERRFVTVLHLDLRKRKGLSDLLEGFADFHKSNPDVGLDIIGPGDAGHMAAVSRQIDELGLSQSVRLLGAMDGKTLFAHLPHYLALALPSHQETFGMVYLEALFAGIPILYTRGTGIDGYLDGIQAGVGVRAKDVAEISAALSELLTNNASFRQAIAQSGEALHAQFDPEAIVAGYRKDIERFFPDVKLQRAAK</sequence>
<dbReference type="SUPFAM" id="SSF53756">
    <property type="entry name" value="UDP-Glycosyltransferase/glycogen phosphorylase"/>
    <property type="match status" value="1"/>
</dbReference>
<evidence type="ECO:0000259" key="1">
    <source>
        <dbReference type="Pfam" id="PF00534"/>
    </source>
</evidence>
<dbReference type="InterPro" id="IPR001296">
    <property type="entry name" value="Glyco_trans_1"/>
</dbReference>
<dbReference type="GO" id="GO:0016757">
    <property type="term" value="F:glycosyltransferase activity"/>
    <property type="evidence" value="ECO:0007669"/>
    <property type="project" value="InterPro"/>
</dbReference>
<dbReference type="Gene3D" id="3.40.50.2000">
    <property type="entry name" value="Glycogen Phosphorylase B"/>
    <property type="match status" value="2"/>
</dbReference>
<feature type="domain" description="Glycosyltransferase subfamily 4-like N-terminal" evidence="2">
    <location>
        <begin position="67"/>
        <end position="197"/>
    </location>
</feature>
<dbReference type="AlphaFoldDB" id="A0A512HIH6"/>
<keyword evidence="4" id="KW-1185">Reference proteome</keyword>
<dbReference type="Proteomes" id="UP000321717">
    <property type="component" value="Unassembled WGS sequence"/>
</dbReference>
<protein>
    <submittedName>
        <fullName evidence="3">Uncharacterized protein</fullName>
    </submittedName>
</protein>
<dbReference type="EMBL" id="BJZP01000009">
    <property type="protein sequence ID" value="GEO85256.1"/>
    <property type="molecule type" value="Genomic_DNA"/>
</dbReference>
<accession>A0A512HIH6</accession>
<dbReference type="Pfam" id="PF00534">
    <property type="entry name" value="Glycos_transf_1"/>
    <property type="match status" value="1"/>
</dbReference>
<dbReference type="InterPro" id="IPR028098">
    <property type="entry name" value="Glyco_trans_4-like_N"/>
</dbReference>
<feature type="domain" description="Glycosyl transferase family 1" evidence="1">
    <location>
        <begin position="222"/>
        <end position="370"/>
    </location>
</feature>
<reference evidence="3 4" key="1">
    <citation type="submission" date="2019-07" db="EMBL/GenBank/DDBJ databases">
        <title>Whole genome shotgun sequence of Rhizobium naphthalenivorans NBRC 107585.</title>
        <authorList>
            <person name="Hosoyama A."/>
            <person name="Uohara A."/>
            <person name="Ohji S."/>
            <person name="Ichikawa N."/>
        </authorList>
    </citation>
    <scope>NUCLEOTIDE SEQUENCE [LARGE SCALE GENOMIC DNA]</scope>
    <source>
        <strain evidence="3 4">NBRC 107585</strain>
    </source>
</reference>
<dbReference type="Pfam" id="PF13579">
    <property type="entry name" value="Glyco_trans_4_4"/>
    <property type="match status" value="1"/>
</dbReference>
<dbReference type="OrthoDB" id="9790710at2"/>
<name>A0A512HIH6_9HYPH</name>
<evidence type="ECO:0000313" key="3">
    <source>
        <dbReference type="EMBL" id="GEO85256.1"/>
    </source>
</evidence>
<organism evidence="3 4">
    <name type="scientific">Ciceribacter naphthalenivorans</name>
    <dbReference type="NCBI Taxonomy" id="1118451"/>
    <lineage>
        <taxon>Bacteria</taxon>
        <taxon>Pseudomonadati</taxon>
        <taxon>Pseudomonadota</taxon>
        <taxon>Alphaproteobacteria</taxon>
        <taxon>Hyphomicrobiales</taxon>
        <taxon>Rhizobiaceae</taxon>
        <taxon>Ciceribacter</taxon>
    </lineage>
</organism>
<proteinExistence type="predicted"/>
<gene>
    <name evidence="3" type="ORF">RNA01_21880</name>
</gene>